<dbReference type="GO" id="GO:0008777">
    <property type="term" value="F:acetylornithine deacetylase activity"/>
    <property type="evidence" value="ECO:0007669"/>
    <property type="project" value="UniProtKB-EC"/>
</dbReference>
<evidence type="ECO:0000259" key="3">
    <source>
        <dbReference type="Pfam" id="PF07687"/>
    </source>
</evidence>
<dbReference type="InterPro" id="IPR001926">
    <property type="entry name" value="TrpB-like_PALP"/>
</dbReference>
<dbReference type="EMBL" id="LASV01000060">
    <property type="protein sequence ID" value="KKA24552.1"/>
    <property type="molecule type" value="Genomic_DNA"/>
</dbReference>
<dbReference type="AlphaFoldDB" id="A0A0F4Z208"/>
<dbReference type="Pfam" id="PF00291">
    <property type="entry name" value="PALP"/>
    <property type="match status" value="1"/>
</dbReference>
<evidence type="ECO:0000259" key="2">
    <source>
        <dbReference type="Pfam" id="PF00291"/>
    </source>
</evidence>
<dbReference type="Gene3D" id="3.40.630.10">
    <property type="entry name" value="Zn peptidases"/>
    <property type="match status" value="2"/>
</dbReference>
<dbReference type="InterPro" id="IPR011650">
    <property type="entry name" value="Peptidase_M20_dimer"/>
</dbReference>
<dbReference type="Proteomes" id="UP000053958">
    <property type="component" value="Unassembled WGS sequence"/>
</dbReference>
<proteinExistence type="inferred from homology"/>
<protein>
    <submittedName>
        <fullName evidence="4">Acetylornithine deacetylase</fullName>
        <ecNumber evidence="4">3.5.1.16</ecNumber>
    </submittedName>
</protein>
<keyword evidence="5" id="KW-1185">Reference proteome</keyword>
<reference evidence="4 5" key="1">
    <citation type="submission" date="2015-04" db="EMBL/GenBank/DDBJ databases">
        <authorList>
            <person name="Heijne W.H."/>
            <person name="Fedorova N.D."/>
            <person name="Nierman W.C."/>
            <person name="Vollebregt A.W."/>
            <person name="Zhao Z."/>
            <person name="Wu L."/>
            <person name="Kumar M."/>
            <person name="Stam H."/>
            <person name="van den Berg M.A."/>
            <person name="Pel H.J."/>
        </authorList>
    </citation>
    <scope>NUCLEOTIDE SEQUENCE [LARGE SCALE GENOMIC DNA]</scope>
    <source>
        <strain evidence="4 5">CBS 393.64</strain>
    </source>
</reference>
<comment type="caution">
    <text evidence="4">The sequence shown here is derived from an EMBL/GenBank/DDBJ whole genome shotgun (WGS) entry which is preliminary data.</text>
</comment>
<evidence type="ECO:0000256" key="1">
    <source>
        <dbReference type="ARBA" id="ARBA00006247"/>
    </source>
</evidence>
<dbReference type="Pfam" id="PF01546">
    <property type="entry name" value="Peptidase_M20"/>
    <property type="match status" value="1"/>
</dbReference>
<dbReference type="GeneID" id="25313804"/>
<dbReference type="SUPFAM" id="SSF55031">
    <property type="entry name" value="Bacterial exopeptidase dimerisation domain"/>
    <property type="match status" value="1"/>
</dbReference>
<name>A0A0F4Z208_RASE3</name>
<sequence length="755" mass="79794">MSTRRPIYFNAAAASETCPPVRVPGLDSFHRSLPNYSPTPLISLPGLAAELGVRAVLVKDESNRFGLPSFKILGASWGVFQAVTSRLGLPPTVSLEELSKSTKTAQIALFTATDGNHGRAVAFMAKILALEAHIFVPKSVDENYRSQISAEGAHVHVVNGDYDRAVQEAAQASNAAEGGLLVQDTSFPGYEEIPTWIVEGYSTMLNEVEAQLADLGLQGTVMTTPVGVGSLAQAVAQHCKSRPRPVAVIAVEPDTAACLYQSLKAGKSVSIKTSSTIMDGMCCGTLSITAWDYLRRLVDASVTVSCYESHCAVQYLASQSVAAGPCGGATLAALRHLASTQQTIVPLNKDAVVVLLSTEGPRSYPIPADVSLDDPVALTQTLTRIDSSSPTLSVSDGAGETRIADYIAAWLEHRGIENHRVETTPGRPSIVGVLRGTGGGKSLMLNGHSDTVSLASYDRDPLSGEIVEKDNRQVVVGRGSLDMKGGLAAALSAMLAVKASGQSLRGDVILAAVADEEDASLGTKDIIDAGWRADAAVIPEPTMLELIVAHKGFVWVEVDILGVAAHGSQPALGVDAILHAGWFLSALEAYQRTLPTDDVLGPASLHCGLIRGGEEPSSYPAKCTVTIEFRTIPCQTEKSILHDMKTLLANIAQEKPEFRYAEPRITLSRPTQKLAADHPLVQKTATIATPILGHRPPVGSLAFWCDAALLSEVGVPAIVFGPAGAGLHAKEEYVDVESVKKTEAVLVELIKEFCG</sequence>
<evidence type="ECO:0000313" key="5">
    <source>
        <dbReference type="Proteomes" id="UP000053958"/>
    </source>
</evidence>
<dbReference type="Pfam" id="PF07687">
    <property type="entry name" value="M20_dimer"/>
    <property type="match status" value="1"/>
</dbReference>
<dbReference type="NCBIfam" id="NF006058">
    <property type="entry name" value="PRK08206.1"/>
    <property type="match status" value="1"/>
</dbReference>
<dbReference type="PANTHER" id="PTHR42937">
    <property type="match status" value="1"/>
</dbReference>
<keyword evidence="4" id="KW-0378">Hydrolase</keyword>
<dbReference type="PANTHER" id="PTHR42937:SF1">
    <property type="entry name" value="DIAMINOPROPIONATE AMMONIA-LYASE"/>
    <property type="match status" value="1"/>
</dbReference>
<dbReference type="CDD" id="cd08013">
    <property type="entry name" value="M20_ArgE_DapE-like"/>
    <property type="match status" value="1"/>
</dbReference>
<dbReference type="SUPFAM" id="SSF53686">
    <property type="entry name" value="Tryptophan synthase beta subunit-like PLP-dependent enzymes"/>
    <property type="match status" value="1"/>
</dbReference>
<organism evidence="4 5">
    <name type="scientific">Rasamsonia emersonii (strain ATCC 16479 / CBS 393.64 / IMI 116815)</name>
    <dbReference type="NCBI Taxonomy" id="1408163"/>
    <lineage>
        <taxon>Eukaryota</taxon>
        <taxon>Fungi</taxon>
        <taxon>Dikarya</taxon>
        <taxon>Ascomycota</taxon>
        <taxon>Pezizomycotina</taxon>
        <taxon>Eurotiomycetes</taxon>
        <taxon>Eurotiomycetidae</taxon>
        <taxon>Eurotiales</taxon>
        <taxon>Trichocomaceae</taxon>
        <taxon>Rasamsonia</taxon>
    </lineage>
</organism>
<comment type="similarity">
    <text evidence="1">Belongs to the peptidase M20A family.</text>
</comment>
<accession>A0A0F4Z208</accession>
<dbReference type="OrthoDB" id="10059875at2759"/>
<dbReference type="Gene3D" id="3.30.70.360">
    <property type="match status" value="1"/>
</dbReference>
<dbReference type="EC" id="3.5.1.16" evidence="4"/>
<feature type="domain" description="Peptidase M20 dimerisation" evidence="3">
    <location>
        <begin position="548"/>
        <end position="654"/>
    </location>
</feature>
<evidence type="ECO:0000313" key="4">
    <source>
        <dbReference type="EMBL" id="KKA24552.1"/>
    </source>
</evidence>
<gene>
    <name evidence="4" type="ORF">T310_1453</name>
</gene>
<feature type="domain" description="Tryptophan synthase beta chain-like PALP" evidence="2">
    <location>
        <begin position="35"/>
        <end position="339"/>
    </location>
</feature>
<dbReference type="InterPro" id="IPR036264">
    <property type="entry name" value="Bact_exopeptidase_dim_dom"/>
</dbReference>
<dbReference type="InterPro" id="IPR036052">
    <property type="entry name" value="TrpB-like_PALP_sf"/>
</dbReference>
<dbReference type="STRING" id="1408163.A0A0F4Z208"/>
<dbReference type="Gene3D" id="3.40.50.1100">
    <property type="match status" value="2"/>
</dbReference>
<dbReference type="RefSeq" id="XP_013331164.1">
    <property type="nucleotide sequence ID" value="XM_013475710.1"/>
</dbReference>
<dbReference type="InterPro" id="IPR002933">
    <property type="entry name" value="Peptidase_M20"/>
</dbReference>
<dbReference type="SUPFAM" id="SSF53187">
    <property type="entry name" value="Zn-dependent exopeptidases"/>
    <property type="match status" value="1"/>
</dbReference>